<evidence type="ECO:0000256" key="3">
    <source>
        <dbReference type="ARBA" id="ARBA00022692"/>
    </source>
</evidence>
<dbReference type="PANTHER" id="PTHR30572">
    <property type="entry name" value="MEMBRANE COMPONENT OF TRANSPORTER-RELATED"/>
    <property type="match status" value="1"/>
</dbReference>
<evidence type="ECO:0000256" key="2">
    <source>
        <dbReference type="ARBA" id="ARBA00022475"/>
    </source>
</evidence>
<evidence type="ECO:0000313" key="10">
    <source>
        <dbReference type="Proteomes" id="UP000768567"/>
    </source>
</evidence>
<evidence type="ECO:0000256" key="4">
    <source>
        <dbReference type="ARBA" id="ARBA00022989"/>
    </source>
</evidence>
<keyword evidence="2" id="KW-1003">Cell membrane</keyword>
<accession>A0ABR9R0B3</accession>
<evidence type="ECO:0000313" key="9">
    <source>
        <dbReference type="EMBL" id="MBE5036553.1"/>
    </source>
</evidence>
<evidence type="ECO:0000256" key="5">
    <source>
        <dbReference type="ARBA" id="ARBA00023136"/>
    </source>
</evidence>
<feature type="domain" description="ABC3 transporter permease C-terminal" evidence="8">
    <location>
        <begin position="145"/>
        <end position="199"/>
    </location>
</feature>
<dbReference type="InterPro" id="IPR050250">
    <property type="entry name" value="Macrolide_Exporter_MacB"/>
</dbReference>
<evidence type="ECO:0000256" key="1">
    <source>
        <dbReference type="ARBA" id="ARBA00004651"/>
    </source>
</evidence>
<gene>
    <name evidence="9" type="ORF">INF35_01925</name>
</gene>
<keyword evidence="3 7" id="KW-0812">Transmembrane</keyword>
<dbReference type="PANTHER" id="PTHR30572:SF4">
    <property type="entry name" value="ABC TRANSPORTER PERMEASE YTRF"/>
    <property type="match status" value="1"/>
</dbReference>
<dbReference type="EMBL" id="JADCKC010000001">
    <property type="protein sequence ID" value="MBE5036553.1"/>
    <property type="molecule type" value="Genomic_DNA"/>
</dbReference>
<evidence type="ECO:0000256" key="6">
    <source>
        <dbReference type="ARBA" id="ARBA00038076"/>
    </source>
</evidence>
<comment type="subcellular location">
    <subcellularLocation>
        <location evidence="1">Cell membrane</location>
        <topology evidence="1">Multi-pass membrane protein</topology>
    </subcellularLocation>
</comment>
<feature type="transmembrane region" description="Helical" evidence="7">
    <location>
        <begin position="136"/>
        <end position="157"/>
    </location>
</feature>
<evidence type="ECO:0000259" key="8">
    <source>
        <dbReference type="Pfam" id="PF02687"/>
    </source>
</evidence>
<keyword evidence="4 7" id="KW-1133">Transmembrane helix</keyword>
<keyword evidence="10" id="KW-1185">Reference proteome</keyword>
<dbReference type="InterPro" id="IPR003838">
    <property type="entry name" value="ABC3_permease_C"/>
</dbReference>
<sequence length="238" mass="26501">MKYPLEGSYPQNEKEVALSADAKEVFNVQIGDNITLNTPAGDFNYTISGFYEDDEDFNDIIDGTCMYMCRATFDEVRSLNGLESMSRFYVRFKNENGLKKTIADVKEQYSLTSENVVENTAVLSLLGASTNENVNALYPLAAACFVIILIAGIFMISSCMNSNVAQRTEFFGMMRCIGASKQQIVRFVRLEALNWCKTAIPIGWVRPYGKEVKVLGSSVTYCGLMITRIPGVSWTNKG</sequence>
<evidence type="ECO:0000256" key="7">
    <source>
        <dbReference type="SAM" id="Phobius"/>
    </source>
</evidence>
<dbReference type="Pfam" id="PF02687">
    <property type="entry name" value="FtsX"/>
    <property type="match status" value="1"/>
</dbReference>
<reference evidence="9 10" key="1">
    <citation type="submission" date="2020-10" db="EMBL/GenBank/DDBJ databases">
        <title>ChiBAC.</title>
        <authorList>
            <person name="Zenner C."/>
            <person name="Hitch T.C.A."/>
            <person name="Clavel T."/>
        </authorList>
    </citation>
    <scope>NUCLEOTIDE SEQUENCE [LARGE SCALE GENOMIC DNA]</scope>
    <source>
        <strain evidence="9 10">DSM 109015</strain>
    </source>
</reference>
<protein>
    <recommendedName>
        <fullName evidence="8">ABC3 transporter permease C-terminal domain-containing protein</fullName>
    </recommendedName>
</protein>
<keyword evidence="5 7" id="KW-0472">Membrane</keyword>
<comment type="similarity">
    <text evidence="6">Belongs to the ABC-4 integral membrane protein family.</text>
</comment>
<proteinExistence type="inferred from homology"/>
<comment type="caution">
    <text evidence="9">The sequence shown here is derived from an EMBL/GenBank/DDBJ whole genome shotgun (WGS) entry which is preliminary data.</text>
</comment>
<dbReference type="Proteomes" id="UP000768567">
    <property type="component" value="Unassembled WGS sequence"/>
</dbReference>
<name>A0ABR9R0B3_9FIRM</name>
<organism evidence="9 10">
    <name type="scientific">Gemmiger gallinarum</name>
    <dbReference type="NCBI Taxonomy" id="2779354"/>
    <lineage>
        <taxon>Bacteria</taxon>
        <taxon>Bacillati</taxon>
        <taxon>Bacillota</taxon>
        <taxon>Clostridia</taxon>
        <taxon>Eubacteriales</taxon>
        <taxon>Gemmiger</taxon>
    </lineage>
</organism>